<evidence type="ECO:0000313" key="7">
    <source>
        <dbReference type="EMBL" id="ANS26535.1"/>
    </source>
</evidence>
<dbReference type="Proteomes" id="UP000186108">
    <property type="component" value="Chromosome"/>
</dbReference>
<dbReference type="PATRIC" id="fig|37919.13.peg.1871"/>
<keyword evidence="2 5" id="KW-0812">Transmembrane</keyword>
<comment type="subcellular location">
    <subcellularLocation>
        <location evidence="1">Membrane</location>
        <topology evidence="1">Multi-pass membrane protein</topology>
    </subcellularLocation>
</comment>
<feature type="transmembrane region" description="Helical" evidence="5">
    <location>
        <begin position="29"/>
        <end position="50"/>
    </location>
</feature>
<evidence type="ECO:0000256" key="5">
    <source>
        <dbReference type="SAM" id="Phobius"/>
    </source>
</evidence>
<feature type="transmembrane region" description="Helical" evidence="5">
    <location>
        <begin position="80"/>
        <end position="99"/>
    </location>
</feature>
<evidence type="ECO:0000256" key="1">
    <source>
        <dbReference type="ARBA" id="ARBA00004141"/>
    </source>
</evidence>
<protein>
    <recommendedName>
        <fullName evidence="6">Integral membrane bound transporter domain-containing protein</fullName>
    </recommendedName>
</protein>
<feature type="transmembrane region" description="Helical" evidence="5">
    <location>
        <begin position="56"/>
        <end position="73"/>
    </location>
</feature>
<dbReference type="Pfam" id="PF13515">
    <property type="entry name" value="FUSC_2"/>
    <property type="match status" value="1"/>
</dbReference>
<dbReference type="InterPro" id="IPR049453">
    <property type="entry name" value="Memb_transporter_dom"/>
</dbReference>
<name>A0A1B1K1N6_RHOOP</name>
<reference evidence="7 8" key="1">
    <citation type="submission" date="2014-07" db="EMBL/GenBank/DDBJ databases">
        <authorList>
            <person name="Zhang J.E."/>
            <person name="Yang H."/>
            <person name="Guo J."/>
            <person name="Deng Z."/>
            <person name="Luo H."/>
            <person name="Luo M."/>
            <person name="Zhao B."/>
        </authorList>
    </citation>
    <scope>NUCLEOTIDE SEQUENCE [LARGE SCALE GENOMIC DNA]</scope>
    <source>
        <strain evidence="7 8">1CP</strain>
    </source>
</reference>
<keyword evidence="3 5" id="KW-1133">Transmembrane helix</keyword>
<sequence>MASVNALSSAKVRGRDGLRTSAQRLRVSALPILQCAIAAGAAWWVATVVIGHPTPFFAPIAAVVSLGLSLGARLRRSVELVAGVTIGIGVGDLIVSVIGSGTWQITLVVILAMSAAVLLNSGPIFSMQAGNSAVLVATLLPPGGTAGIDRMVDALTGGLVGIAVVALIPTHPVGRARKYAANVLGTASEVMQLVADGLVANDDKPIEKALQKARATQASIDTLRTHLAGGREISRISPLYWNTRGRLERLTAAADPLDNALRNIRVLARRSLTLVRDDEILNPRLVDQVEKLAHALETLRQMALADPGQQPDQAEAARVLRSVASGLKPELVENAGLSATVVFAQIRSLTVDLLQVAGLKRISAIATLPPTVEKPAYRPEL</sequence>
<evidence type="ECO:0000256" key="3">
    <source>
        <dbReference type="ARBA" id="ARBA00022989"/>
    </source>
</evidence>
<organism evidence="7 8">
    <name type="scientific">Rhodococcus opacus</name>
    <name type="common">Nocardia opaca</name>
    <dbReference type="NCBI Taxonomy" id="37919"/>
    <lineage>
        <taxon>Bacteria</taxon>
        <taxon>Bacillati</taxon>
        <taxon>Actinomycetota</taxon>
        <taxon>Actinomycetes</taxon>
        <taxon>Mycobacteriales</taxon>
        <taxon>Nocardiaceae</taxon>
        <taxon>Rhodococcus</taxon>
    </lineage>
</organism>
<evidence type="ECO:0000259" key="6">
    <source>
        <dbReference type="Pfam" id="PF13515"/>
    </source>
</evidence>
<dbReference type="GO" id="GO:0016020">
    <property type="term" value="C:membrane"/>
    <property type="evidence" value="ECO:0007669"/>
    <property type="project" value="UniProtKB-SubCell"/>
</dbReference>
<dbReference type="AlphaFoldDB" id="A0A1B1K1N6"/>
<feature type="domain" description="Integral membrane bound transporter" evidence="6">
    <location>
        <begin position="42"/>
        <end position="164"/>
    </location>
</feature>
<proteinExistence type="predicted"/>
<dbReference type="EMBL" id="CP009111">
    <property type="protein sequence ID" value="ANS26535.1"/>
    <property type="molecule type" value="Genomic_DNA"/>
</dbReference>
<gene>
    <name evidence="7" type="ORF">R1CP_09075</name>
</gene>
<accession>A0A1B1K1N6</accession>
<evidence type="ECO:0000313" key="8">
    <source>
        <dbReference type="Proteomes" id="UP000186108"/>
    </source>
</evidence>
<evidence type="ECO:0000256" key="4">
    <source>
        <dbReference type="ARBA" id="ARBA00023136"/>
    </source>
</evidence>
<keyword evidence="4 5" id="KW-0472">Membrane</keyword>
<feature type="transmembrane region" description="Helical" evidence="5">
    <location>
        <begin position="105"/>
        <end position="125"/>
    </location>
</feature>
<evidence type="ECO:0000256" key="2">
    <source>
        <dbReference type="ARBA" id="ARBA00022692"/>
    </source>
</evidence>